<proteinExistence type="predicted"/>
<feature type="compositionally biased region" description="Basic and acidic residues" evidence="1">
    <location>
        <begin position="91"/>
        <end position="101"/>
    </location>
</feature>
<dbReference type="PANTHER" id="PTHR36713:SF1">
    <property type="entry name" value="OS09G0344700 PROTEIN"/>
    <property type="match status" value="1"/>
</dbReference>
<dbReference type="AlphaFoldDB" id="A0AAD8M8D2"/>
<dbReference type="EMBL" id="JAUIZM010000009">
    <property type="protein sequence ID" value="KAK1362913.1"/>
    <property type="molecule type" value="Genomic_DNA"/>
</dbReference>
<feature type="region of interest" description="Disordered" evidence="1">
    <location>
        <begin position="77"/>
        <end position="123"/>
    </location>
</feature>
<reference evidence="2" key="2">
    <citation type="submission" date="2023-05" db="EMBL/GenBank/DDBJ databases">
        <authorList>
            <person name="Schelkunov M.I."/>
        </authorList>
    </citation>
    <scope>NUCLEOTIDE SEQUENCE</scope>
    <source>
        <strain evidence="2">Hsosn_3</strain>
        <tissue evidence="2">Leaf</tissue>
    </source>
</reference>
<evidence type="ECO:0000313" key="3">
    <source>
        <dbReference type="Proteomes" id="UP001237642"/>
    </source>
</evidence>
<keyword evidence="3" id="KW-1185">Reference proteome</keyword>
<reference evidence="2" key="1">
    <citation type="submission" date="2023-02" db="EMBL/GenBank/DDBJ databases">
        <title>Genome of toxic invasive species Heracleum sosnowskyi carries increased number of genes despite the absence of recent whole-genome duplications.</title>
        <authorList>
            <person name="Schelkunov M."/>
            <person name="Shtratnikova V."/>
            <person name="Makarenko M."/>
            <person name="Klepikova A."/>
            <person name="Omelchenko D."/>
            <person name="Novikova G."/>
            <person name="Obukhova E."/>
            <person name="Bogdanov V."/>
            <person name="Penin A."/>
            <person name="Logacheva M."/>
        </authorList>
    </citation>
    <scope>NUCLEOTIDE SEQUENCE</scope>
    <source>
        <strain evidence="2">Hsosn_3</strain>
        <tissue evidence="2">Leaf</tissue>
    </source>
</reference>
<feature type="region of interest" description="Disordered" evidence="1">
    <location>
        <begin position="138"/>
        <end position="160"/>
    </location>
</feature>
<protein>
    <submittedName>
        <fullName evidence="2">Mucin-5AC like</fullName>
    </submittedName>
</protein>
<evidence type="ECO:0000256" key="1">
    <source>
        <dbReference type="SAM" id="MobiDB-lite"/>
    </source>
</evidence>
<organism evidence="2 3">
    <name type="scientific">Heracleum sosnowskyi</name>
    <dbReference type="NCBI Taxonomy" id="360622"/>
    <lineage>
        <taxon>Eukaryota</taxon>
        <taxon>Viridiplantae</taxon>
        <taxon>Streptophyta</taxon>
        <taxon>Embryophyta</taxon>
        <taxon>Tracheophyta</taxon>
        <taxon>Spermatophyta</taxon>
        <taxon>Magnoliopsida</taxon>
        <taxon>eudicotyledons</taxon>
        <taxon>Gunneridae</taxon>
        <taxon>Pentapetalae</taxon>
        <taxon>asterids</taxon>
        <taxon>campanulids</taxon>
        <taxon>Apiales</taxon>
        <taxon>Apiaceae</taxon>
        <taxon>Apioideae</taxon>
        <taxon>apioid superclade</taxon>
        <taxon>Tordylieae</taxon>
        <taxon>Tordyliinae</taxon>
        <taxon>Heracleum</taxon>
    </lineage>
</organism>
<accession>A0AAD8M8D2</accession>
<gene>
    <name evidence="2" type="ORF">POM88_038474</name>
</gene>
<sequence length="160" mass="16749">MEATEGIFEKIRPPRIEDAGLEDCALPPESIKEAFLKAASAVRSSLVSDDEDDATCVDDPWPSAGESSDAIVGILPENEAPGSCVGKKGGKVPERLGDKVVDGVGDDDVAKGDEVVGGGEVSEEGECCVEELKGLKIGEKTEKKDDANESDRPILTEGYA</sequence>
<feature type="compositionally biased region" description="Basic and acidic residues" evidence="1">
    <location>
        <begin position="138"/>
        <end position="154"/>
    </location>
</feature>
<dbReference type="PANTHER" id="PTHR36713">
    <property type="entry name" value="OS09G0344700 PROTEIN"/>
    <property type="match status" value="1"/>
</dbReference>
<name>A0AAD8M8D2_9APIA</name>
<evidence type="ECO:0000313" key="2">
    <source>
        <dbReference type="EMBL" id="KAK1362913.1"/>
    </source>
</evidence>
<dbReference type="Proteomes" id="UP001237642">
    <property type="component" value="Unassembled WGS sequence"/>
</dbReference>
<comment type="caution">
    <text evidence="2">The sequence shown here is derived from an EMBL/GenBank/DDBJ whole genome shotgun (WGS) entry which is preliminary data.</text>
</comment>